<proteinExistence type="predicted"/>
<keyword evidence="2" id="KW-1185">Reference proteome</keyword>
<gene>
    <name evidence="1" type="ORF">DespoDRAFT_01204</name>
</gene>
<dbReference type="Proteomes" id="UP000005778">
    <property type="component" value="Chromosome"/>
</dbReference>
<evidence type="ECO:0000313" key="1">
    <source>
        <dbReference type="EMBL" id="EIM63170.1"/>
    </source>
</evidence>
<evidence type="ECO:0000313" key="2">
    <source>
        <dbReference type="Proteomes" id="UP000005778"/>
    </source>
</evidence>
<reference evidence="1 2" key="2">
    <citation type="submission" date="2012-02" db="EMBL/GenBank/DDBJ databases">
        <title>Improved High-Quality Draft sequence of Desulfobacter postgatei 2ac9.</title>
        <authorList>
            <consortium name="US DOE Joint Genome Institute"/>
            <person name="Lucas S."/>
            <person name="Han J."/>
            <person name="Lapidus A."/>
            <person name="Cheng J.-F."/>
            <person name="Goodwin L."/>
            <person name="Pitluck S."/>
            <person name="Peters L."/>
            <person name="Ovchinnikova G."/>
            <person name="Held B."/>
            <person name="Detter J.C."/>
            <person name="Han C."/>
            <person name="Tapia R."/>
            <person name="Land M."/>
            <person name="Hauser L."/>
            <person name="Kyrpides N."/>
            <person name="Ivanova N."/>
            <person name="Pagani I."/>
            <person name="Orellana R."/>
            <person name="Lovley D."/>
            <person name="Woyke T."/>
        </authorList>
    </citation>
    <scope>NUCLEOTIDE SEQUENCE [LARGE SCALE GENOMIC DNA]</scope>
    <source>
        <strain evidence="1 2">2ac9</strain>
    </source>
</reference>
<protein>
    <submittedName>
        <fullName evidence="1">Uncharacterized protein</fullName>
    </submittedName>
</protein>
<accession>I5B107</accession>
<dbReference type="STRING" id="879212.DespoDRAFT_01204"/>
<name>I5B107_9BACT</name>
<organism evidence="1 2">
    <name type="scientific">Desulfobacter postgatei 2ac9</name>
    <dbReference type="NCBI Taxonomy" id="879212"/>
    <lineage>
        <taxon>Bacteria</taxon>
        <taxon>Pseudomonadati</taxon>
        <taxon>Thermodesulfobacteriota</taxon>
        <taxon>Desulfobacteria</taxon>
        <taxon>Desulfobacterales</taxon>
        <taxon>Desulfobacteraceae</taxon>
        <taxon>Desulfobacter</taxon>
    </lineage>
</organism>
<dbReference type="HOGENOM" id="CLU_3389112_0_0_7"/>
<reference evidence="1 2" key="1">
    <citation type="submission" date="2011-09" db="EMBL/GenBank/DDBJ databases">
        <authorList>
            <consortium name="US DOE Joint Genome Institute (JGI-PGF)"/>
            <person name="Lucas S."/>
            <person name="Han J."/>
            <person name="Lapidus A."/>
            <person name="Cheng J.-F."/>
            <person name="Goodwin L."/>
            <person name="Pitluck S."/>
            <person name="Peters L."/>
            <person name="Land M.L."/>
            <person name="Hauser L."/>
            <person name="Orellana R."/>
            <person name="Lovley D."/>
            <person name="Woyke T.J."/>
        </authorList>
    </citation>
    <scope>NUCLEOTIDE SEQUENCE [LARGE SCALE GENOMIC DNA]</scope>
    <source>
        <strain evidence="1 2">2ac9</strain>
    </source>
</reference>
<dbReference type="AlphaFoldDB" id="I5B107"/>
<dbReference type="EMBL" id="CM001488">
    <property type="protein sequence ID" value="EIM63170.1"/>
    <property type="molecule type" value="Genomic_DNA"/>
</dbReference>
<sequence length="32" mass="3539">MDELAPTKRNAPKAFGHSGVLDFFVCFISLNL</sequence>